<comment type="caution">
    <text evidence="1">The sequence shown here is derived from an EMBL/GenBank/DDBJ whole genome shotgun (WGS) entry which is preliminary data.</text>
</comment>
<protein>
    <submittedName>
        <fullName evidence="1">Uncharacterized protein</fullName>
    </submittedName>
</protein>
<organism evidence="1 2">
    <name type="scientific">Peribacillus glennii</name>
    <dbReference type="NCBI Taxonomy" id="2303991"/>
    <lineage>
        <taxon>Bacteria</taxon>
        <taxon>Bacillati</taxon>
        <taxon>Bacillota</taxon>
        <taxon>Bacilli</taxon>
        <taxon>Bacillales</taxon>
        <taxon>Bacillaceae</taxon>
        <taxon>Peribacillus</taxon>
    </lineage>
</organism>
<evidence type="ECO:0000313" key="2">
    <source>
        <dbReference type="Proteomes" id="UP000262939"/>
    </source>
</evidence>
<name>A0A372LCN0_9BACI</name>
<accession>A0A372LCN0</accession>
<evidence type="ECO:0000313" key="1">
    <source>
        <dbReference type="EMBL" id="RFU62844.1"/>
    </source>
</evidence>
<dbReference type="OrthoDB" id="4979632at2"/>
<dbReference type="Proteomes" id="UP000262939">
    <property type="component" value="Unassembled WGS sequence"/>
</dbReference>
<proteinExistence type="predicted"/>
<sequence>MRRVSLECPKCKQHHTYDLIPDLPAIPEIQLSDSDTESSFKQTIGNAKYHCTDCGYTWKKYRGKKPYGRIKVNHAYTGIPRAIFHSKGGFGIITG</sequence>
<dbReference type="AlphaFoldDB" id="A0A372LCN0"/>
<reference evidence="1 2" key="1">
    <citation type="submission" date="2018-08" db="EMBL/GenBank/DDBJ databases">
        <title>Bacillus chawlae sp. nov., Bacillus glennii sp. nov., and Bacillus saganii sp. nov. Isolated from the Vehicle Assembly Building at Kennedy Space Center where the Viking Spacecraft were Assembled.</title>
        <authorList>
            <person name="Seuylemezian A."/>
            <person name="Vaishampayan P."/>
        </authorList>
    </citation>
    <scope>NUCLEOTIDE SEQUENCE [LARGE SCALE GENOMIC DNA]</scope>
    <source>
        <strain evidence="1 2">V44-8</strain>
    </source>
</reference>
<gene>
    <name evidence="1" type="ORF">D0466_12875</name>
</gene>
<keyword evidence="2" id="KW-1185">Reference proteome</keyword>
<dbReference type="RefSeq" id="WP_117322971.1">
    <property type="nucleotide sequence ID" value="NZ_QVTD01000008.1"/>
</dbReference>
<dbReference type="EMBL" id="QVTD01000008">
    <property type="protein sequence ID" value="RFU62844.1"/>
    <property type="molecule type" value="Genomic_DNA"/>
</dbReference>